<sequence>MGIDRFPHLVSACFKLSNFMLRYKEAEREQDRCDEEPFRADDGSERSFDDVRAMLKRNYVADPVATGLPRAAPRRRNGRWTLPSGQARWHRAAMMDSSALRDTLADRVVTWGRVRPGGQPGTVAGA</sequence>
<gene>
    <name evidence="1" type="ORF">EHUX00137_LOCUS5936</name>
</gene>
<dbReference type="AlphaFoldDB" id="A0A7S3W1X1"/>
<proteinExistence type="predicted"/>
<name>A0A7S3W1X1_EMIHU</name>
<organism evidence="1">
    <name type="scientific">Emiliania huxleyi</name>
    <name type="common">Coccolithophore</name>
    <name type="synonym">Pontosphaera huxleyi</name>
    <dbReference type="NCBI Taxonomy" id="2903"/>
    <lineage>
        <taxon>Eukaryota</taxon>
        <taxon>Haptista</taxon>
        <taxon>Haptophyta</taxon>
        <taxon>Prymnesiophyceae</taxon>
        <taxon>Isochrysidales</taxon>
        <taxon>Noelaerhabdaceae</taxon>
        <taxon>Emiliania</taxon>
    </lineage>
</organism>
<evidence type="ECO:0000313" key="1">
    <source>
        <dbReference type="EMBL" id="CAE0531290.1"/>
    </source>
</evidence>
<reference evidence="1" key="1">
    <citation type="submission" date="2021-01" db="EMBL/GenBank/DDBJ databases">
        <authorList>
            <person name="Corre E."/>
            <person name="Pelletier E."/>
            <person name="Niang G."/>
            <person name="Scheremetjew M."/>
            <person name="Finn R."/>
            <person name="Kale V."/>
            <person name="Holt S."/>
            <person name="Cochrane G."/>
            <person name="Meng A."/>
            <person name="Brown T."/>
            <person name="Cohen L."/>
        </authorList>
    </citation>
    <scope>NUCLEOTIDE SEQUENCE</scope>
    <source>
        <strain evidence="1">379</strain>
    </source>
</reference>
<dbReference type="EMBL" id="HBIR01008659">
    <property type="protein sequence ID" value="CAE0531290.1"/>
    <property type="molecule type" value="Transcribed_RNA"/>
</dbReference>
<protein>
    <submittedName>
        <fullName evidence="1">Uncharacterized protein</fullName>
    </submittedName>
</protein>
<accession>A0A7S3W1X1</accession>